<evidence type="ECO:0000313" key="2">
    <source>
        <dbReference type="EMBL" id="MBB6715374.1"/>
    </source>
</evidence>
<gene>
    <name evidence="2" type="ORF">H7E68_11710</name>
</gene>
<dbReference type="Pfam" id="PF18623">
    <property type="entry name" value="TnsE_C"/>
    <property type="match status" value="1"/>
</dbReference>
<dbReference type="RefSeq" id="WP_185164677.1">
    <property type="nucleotide sequence ID" value="NZ_JACKWY010000006.1"/>
</dbReference>
<comment type="caution">
    <text evidence="2">The sequence shown here is derived from an EMBL/GenBank/DDBJ whole genome shotgun (WGS) entry which is preliminary data.</text>
</comment>
<dbReference type="Proteomes" id="UP000585258">
    <property type="component" value="Unassembled WGS sequence"/>
</dbReference>
<reference evidence="2 3" key="1">
    <citation type="submission" date="2020-08" db="EMBL/GenBank/DDBJ databases">
        <title>Clostridia isolated from Swiss meat.</title>
        <authorList>
            <person name="Wambui J."/>
            <person name="Stevens M.J.A."/>
            <person name="Stephan R."/>
        </authorList>
    </citation>
    <scope>NUCLEOTIDE SEQUENCE [LARGE SCALE GENOMIC DNA]</scope>
    <source>
        <strain evidence="2 3">CM001</strain>
    </source>
</reference>
<evidence type="ECO:0000313" key="3">
    <source>
        <dbReference type="Proteomes" id="UP000585258"/>
    </source>
</evidence>
<proteinExistence type="predicted"/>
<organism evidence="2 3">
    <name type="scientific">Clostridium gasigenes</name>
    <dbReference type="NCBI Taxonomy" id="94869"/>
    <lineage>
        <taxon>Bacteria</taxon>
        <taxon>Bacillati</taxon>
        <taxon>Bacillota</taxon>
        <taxon>Clostridia</taxon>
        <taxon>Eubacteriales</taxon>
        <taxon>Clostridiaceae</taxon>
        <taxon>Clostridium</taxon>
    </lineage>
</organism>
<evidence type="ECO:0000259" key="1">
    <source>
        <dbReference type="Pfam" id="PF18623"/>
    </source>
</evidence>
<feature type="domain" description="TnsE C-terminal" evidence="1">
    <location>
        <begin position="372"/>
        <end position="500"/>
    </location>
</feature>
<protein>
    <recommendedName>
        <fullName evidence="1">TnsE C-terminal domain-containing protein</fullName>
    </recommendedName>
</protein>
<sequence length="511" mass="58908">MGKESVIIKNWPFEKGEKVKLTWIGEPFKQSSKWMVYAYFKGTRATRRIILDWASIHFLSLEKYYTNGNLSNGETQEDIEVIDINLSGIKAEYKEKDWNIRGSGFNLKTKSKTFNFYKNGSLYSMPIIEIIRAVLAPDKFLLNRVVEMDSLENFFAYELTGNKLDIHFTSEYEAKLLSSEKVNHLAWIITNSNIFKMFNSIGQSLWEKRELKFDCLFDVFNINARIEKRDNYVRILQILSLSKKKINIEEVNVFHPSLEKSQLSDATKKVRQFVSKGNEDKELEANVDGATKESEMMDTFLISHEYEKTPVIHRKKSGRKIKRKKGDENTKTYIIEGDNLRTTADTGGEDIIKGIEFANLSKVEEKGELRGFIEVLKLLEKRQAIKSVDIIIDNLPEGAKGRKFSRLSNGLTKRKYAIGKVVMVDGRKLCLIEIEREERALSMIIVKVNISVNWGNICSIMLLGLVNESGKWSNDIIEKVEKQGGVIIRKKHIRKSIQESARQIYEKLVCL</sequence>
<dbReference type="AlphaFoldDB" id="A0A7X0SD48"/>
<dbReference type="InterPro" id="IPR041419">
    <property type="entry name" value="TnsE_C"/>
</dbReference>
<name>A0A7X0SD48_9CLOT</name>
<accession>A0A7X0SD48</accession>
<dbReference type="EMBL" id="JACKWY010000006">
    <property type="protein sequence ID" value="MBB6715374.1"/>
    <property type="molecule type" value="Genomic_DNA"/>
</dbReference>